<evidence type="ECO:0000256" key="12">
    <source>
        <dbReference type="PIRNR" id="PIRNR003097"/>
    </source>
</evidence>
<feature type="transmembrane region" description="Helical" evidence="13">
    <location>
        <begin position="235"/>
        <end position="262"/>
    </location>
</feature>
<dbReference type="AlphaFoldDB" id="A0A2Z2NJ94"/>
<evidence type="ECO:0000256" key="2">
    <source>
        <dbReference type="ARBA" id="ARBA00007379"/>
    </source>
</evidence>
<dbReference type="InterPro" id="IPR047590">
    <property type="entry name" value="FtsX_proteobact-type"/>
</dbReference>
<comment type="function">
    <text evidence="12">Part of the ABC transporter FtsEX involved in cellular division.</text>
</comment>
<comment type="subcellular location">
    <subcellularLocation>
        <location evidence="1">Cell inner membrane</location>
        <topology evidence="1">Multi-pass membrane protein</topology>
    </subcellularLocation>
</comment>
<feature type="transmembrane region" description="Helical" evidence="13">
    <location>
        <begin position="35"/>
        <end position="57"/>
    </location>
</feature>
<evidence type="ECO:0000256" key="6">
    <source>
        <dbReference type="ARBA" id="ARBA00022519"/>
    </source>
</evidence>
<comment type="subunit">
    <text evidence="3">Forms a membrane-associated complex with FtsE.</text>
</comment>
<keyword evidence="5 12" id="KW-1003">Cell membrane</keyword>
<dbReference type="Pfam" id="PF02687">
    <property type="entry name" value="FtsX"/>
    <property type="match status" value="1"/>
</dbReference>
<evidence type="ECO:0000256" key="4">
    <source>
        <dbReference type="ARBA" id="ARBA00021907"/>
    </source>
</evidence>
<evidence type="ECO:0000256" key="9">
    <source>
        <dbReference type="ARBA" id="ARBA00022989"/>
    </source>
</evidence>
<proteinExistence type="inferred from homology"/>
<organism evidence="16 17">
    <name type="scientific">Granulosicoccus antarcticus IMCC3135</name>
    <dbReference type="NCBI Taxonomy" id="1192854"/>
    <lineage>
        <taxon>Bacteria</taxon>
        <taxon>Pseudomonadati</taxon>
        <taxon>Pseudomonadota</taxon>
        <taxon>Gammaproteobacteria</taxon>
        <taxon>Chromatiales</taxon>
        <taxon>Granulosicoccaceae</taxon>
        <taxon>Granulosicoccus</taxon>
    </lineage>
</organism>
<dbReference type="Pfam" id="PF18075">
    <property type="entry name" value="FtsX_ECD"/>
    <property type="match status" value="1"/>
</dbReference>
<evidence type="ECO:0000256" key="5">
    <source>
        <dbReference type="ARBA" id="ARBA00022475"/>
    </source>
</evidence>
<dbReference type="InterPro" id="IPR003838">
    <property type="entry name" value="ABC3_permease_C"/>
</dbReference>
<dbReference type="NCBIfam" id="TIGR00439">
    <property type="entry name" value="FtsX_Gneg"/>
    <property type="match status" value="1"/>
</dbReference>
<evidence type="ECO:0000256" key="7">
    <source>
        <dbReference type="ARBA" id="ARBA00022618"/>
    </source>
</evidence>
<dbReference type="PANTHER" id="PTHR47755">
    <property type="entry name" value="CELL DIVISION PROTEIN FTSX"/>
    <property type="match status" value="1"/>
</dbReference>
<evidence type="ECO:0000256" key="11">
    <source>
        <dbReference type="ARBA" id="ARBA00023306"/>
    </source>
</evidence>
<dbReference type="GO" id="GO:0005886">
    <property type="term" value="C:plasma membrane"/>
    <property type="evidence" value="ECO:0007669"/>
    <property type="project" value="UniProtKB-SubCell"/>
</dbReference>
<gene>
    <name evidence="16" type="primary">ftsX</name>
    <name evidence="16" type="ORF">IMCC3135_05250</name>
</gene>
<evidence type="ECO:0000259" key="14">
    <source>
        <dbReference type="Pfam" id="PF02687"/>
    </source>
</evidence>
<dbReference type="Gene3D" id="3.30.70.3040">
    <property type="match status" value="1"/>
</dbReference>
<evidence type="ECO:0000256" key="13">
    <source>
        <dbReference type="SAM" id="Phobius"/>
    </source>
</evidence>
<keyword evidence="8 13" id="KW-0812">Transmembrane</keyword>
<feature type="transmembrane region" description="Helical" evidence="13">
    <location>
        <begin position="282"/>
        <end position="306"/>
    </location>
</feature>
<evidence type="ECO:0000256" key="1">
    <source>
        <dbReference type="ARBA" id="ARBA00004429"/>
    </source>
</evidence>
<keyword evidence="17" id="KW-1185">Reference proteome</keyword>
<sequence>MTPEEPAFAAGPRWTYGKRGYALAQSLRQLRQHKFASLTTLLVLGITLALPVMLLFASSALQQLSSRSLEGESLTAYLTDSVSDLDGVALAEKWAAQGGIRDTRYISRDEALLLFQQNSDIGAAIDALGSNPLPGAIMVFPDNEALNAGAIDAIAKGLRGTDGVERVQFDLRWVKRLQAVVSLIQLVGGLLAGFLTLTALLVIGNTIRLELLRRRSEMEVASLLGASSYFMNRPILYIGALYGLLGGVVACIIAVFAFNAIQQPADDLSSLYESTFRLNMPTLSQIGIVLAVSITLGLLGALSSLYRPSLHLTQRGSSRH</sequence>
<feature type="transmembrane region" description="Helical" evidence="13">
    <location>
        <begin position="179"/>
        <end position="204"/>
    </location>
</feature>
<evidence type="ECO:0000313" key="17">
    <source>
        <dbReference type="Proteomes" id="UP000250079"/>
    </source>
</evidence>
<evidence type="ECO:0000313" key="16">
    <source>
        <dbReference type="EMBL" id="ASJ71163.1"/>
    </source>
</evidence>
<evidence type="ECO:0000256" key="8">
    <source>
        <dbReference type="ARBA" id="ARBA00022692"/>
    </source>
</evidence>
<reference evidence="16 17" key="1">
    <citation type="submission" date="2016-12" db="EMBL/GenBank/DDBJ databases">
        <authorList>
            <person name="Song W.-J."/>
            <person name="Kurnit D.M."/>
        </authorList>
    </citation>
    <scope>NUCLEOTIDE SEQUENCE [LARGE SCALE GENOMIC DNA]</scope>
    <source>
        <strain evidence="16 17">IMCC3135</strain>
    </source>
</reference>
<comment type="similarity">
    <text evidence="2 12">Belongs to the ABC-4 integral membrane protein family. FtsX subfamily.</text>
</comment>
<accession>A0A2Z2NJ94</accession>
<dbReference type="InterPro" id="IPR040690">
    <property type="entry name" value="FtsX_ECD"/>
</dbReference>
<dbReference type="KEGG" id="gai:IMCC3135_05250"/>
<dbReference type="PANTHER" id="PTHR47755:SF1">
    <property type="entry name" value="CELL DIVISION PROTEIN FTSX"/>
    <property type="match status" value="1"/>
</dbReference>
<feature type="domain" description="ABC3 transporter permease C-terminal" evidence="14">
    <location>
        <begin position="190"/>
        <end position="306"/>
    </location>
</feature>
<keyword evidence="9 13" id="KW-1133">Transmembrane helix</keyword>
<keyword evidence="6 12" id="KW-0997">Cell inner membrane</keyword>
<feature type="domain" description="FtsX extracellular" evidence="15">
    <location>
        <begin position="74"/>
        <end position="167"/>
    </location>
</feature>
<keyword evidence="7 12" id="KW-0132">Cell division</keyword>
<dbReference type="GO" id="GO:0051301">
    <property type="term" value="P:cell division"/>
    <property type="evidence" value="ECO:0007669"/>
    <property type="project" value="UniProtKB-KW"/>
</dbReference>
<protein>
    <recommendedName>
        <fullName evidence="4 12">Cell division protein FtsX</fullName>
    </recommendedName>
</protein>
<dbReference type="EMBL" id="CP018632">
    <property type="protein sequence ID" value="ASJ71163.1"/>
    <property type="molecule type" value="Genomic_DNA"/>
</dbReference>
<dbReference type="PIRSF" id="PIRSF003097">
    <property type="entry name" value="FtsX"/>
    <property type="match status" value="1"/>
</dbReference>
<name>A0A2Z2NJ94_9GAMM</name>
<evidence type="ECO:0000256" key="10">
    <source>
        <dbReference type="ARBA" id="ARBA00023136"/>
    </source>
</evidence>
<dbReference type="Proteomes" id="UP000250079">
    <property type="component" value="Chromosome"/>
</dbReference>
<dbReference type="InterPro" id="IPR004513">
    <property type="entry name" value="FtsX"/>
</dbReference>
<dbReference type="RefSeq" id="WP_088916635.1">
    <property type="nucleotide sequence ID" value="NZ_CP018632.1"/>
</dbReference>
<keyword evidence="11 12" id="KW-0131">Cell cycle</keyword>
<dbReference type="GO" id="GO:0032153">
    <property type="term" value="C:cell division site"/>
    <property type="evidence" value="ECO:0007669"/>
    <property type="project" value="TreeGrafter"/>
</dbReference>
<evidence type="ECO:0000256" key="3">
    <source>
        <dbReference type="ARBA" id="ARBA00011160"/>
    </source>
</evidence>
<keyword evidence="10 12" id="KW-0472">Membrane</keyword>
<evidence type="ECO:0000259" key="15">
    <source>
        <dbReference type="Pfam" id="PF18075"/>
    </source>
</evidence>